<dbReference type="EMBL" id="JH719382">
    <property type="protein sequence ID" value="EJB01788.1"/>
    <property type="molecule type" value="Genomic_DNA"/>
</dbReference>
<dbReference type="AlphaFoldDB" id="J0GW71"/>
<reference evidence="2 3" key="1">
    <citation type="submission" date="2012-02" db="EMBL/GenBank/DDBJ databases">
        <title>Improved High-Quality Draft Sequence of Rhizobium leguminosarum bv. trifolii WSM597.</title>
        <authorList>
            <consortium name="US DOE Joint Genome Institute"/>
            <person name="Lucas S."/>
            <person name="Han J."/>
            <person name="Lapidus A."/>
            <person name="Cheng J.-F."/>
            <person name="Goodwin L."/>
            <person name="Pitluck S."/>
            <person name="Peters L."/>
            <person name="Ovchinnikova G."/>
            <person name="Held B."/>
            <person name="Detter J.C."/>
            <person name="Han C."/>
            <person name="Tapia R."/>
            <person name="Land M."/>
            <person name="Hauser L."/>
            <person name="Kyrpides N."/>
            <person name="Ivanova N."/>
            <person name="Pagani I."/>
            <person name="Brau L."/>
            <person name="Yates R."/>
            <person name="O'Hara G."/>
            <person name="Rui T."/>
            <person name="Howieson J."/>
            <person name="Reeve W."/>
            <person name="Woyke T."/>
        </authorList>
    </citation>
    <scope>NUCLEOTIDE SEQUENCE [LARGE SCALE GENOMIC DNA]</scope>
    <source>
        <strain evidence="2 3">WSM597</strain>
    </source>
</reference>
<gene>
    <name evidence="2" type="ORF">Rleg9DRAFT_0535</name>
</gene>
<evidence type="ECO:0000313" key="2">
    <source>
        <dbReference type="EMBL" id="EJB01788.1"/>
    </source>
</evidence>
<feature type="region of interest" description="Disordered" evidence="1">
    <location>
        <begin position="1"/>
        <end position="25"/>
    </location>
</feature>
<organism evidence="2 3">
    <name type="scientific">Rhizobium leguminosarum bv. trifolii WSM597</name>
    <dbReference type="NCBI Taxonomy" id="754764"/>
    <lineage>
        <taxon>Bacteria</taxon>
        <taxon>Pseudomonadati</taxon>
        <taxon>Pseudomonadota</taxon>
        <taxon>Alphaproteobacteria</taxon>
        <taxon>Hyphomicrobiales</taxon>
        <taxon>Rhizobiaceae</taxon>
        <taxon>Rhizobium/Agrobacterium group</taxon>
        <taxon>Rhizobium</taxon>
    </lineage>
</organism>
<sequence>MVPLEQLVKDNAIEETAESYSQKKTGGHRELSPIAACYASHARTFATIAASMNVLRASAGLP</sequence>
<evidence type="ECO:0000256" key="1">
    <source>
        <dbReference type="SAM" id="MobiDB-lite"/>
    </source>
</evidence>
<accession>J0GW71</accession>
<name>J0GW71_RHILT</name>
<proteinExistence type="predicted"/>
<dbReference type="Proteomes" id="UP000005092">
    <property type="component" value="Unassembled WGS sequence"/>
</dbReference>
<dbReference type="HOGENOM" id="CLU_2901113_0_0_5"/>
<evidence type="ECO:0000313" key="3">
    <source>
        <dbReference type="Proteomes" id="UP000005092"/>
    </source>
</evidence>
<protein>
    <submittedName>
        <fullName evidence="2">Uncharacterized protein</fullName>
    </submittedName>
</protein>